<dbReference type="AlphaFoldDB" id="A0A1M5MYT0"/>
<evidence type="ECO:0000256" key="1">
    <source>
        <dbReference type="ARBA" id="ARBA00004651"/>
    </source>
</evidence>
<feature type="transmembrane region" description="Helical" evidence="6">
    <location>
        <begin position="139"/>
        <end position="165"/>
    </location>
</feature>
<keyword evidence="5 6" id="KW-0472">Membrane</keyword>
<keyword evidence="2" id="KW-1003">Cell membrane</keyword>
<feature type="transmembrane region" description="Helical" evidence="6">
    <location>
        <begin position="365"/>
        <end position="384"/>
    </location>
</feature>
<dbReference type="PANTHER" id="PTHR43124:SF10">
    <property type="entry name" value="PURINE EFFLUX PUMP PBUE"/>
    <property type="match status" value="1"/>
</dbReference>
<dbReference type="CDD" id="cd17324">
    <property type="entry name" value="MFS_NepI_like"/>
    <property type="match status" value="1"/>
</dbReference>
<dbReference type="Gene3D" id="1.20.1250.20">
    <property type="entry name" value="MFS general substrate transporter like domains"/>
    <property type="match status" value="1"/>
</dbReference>
<evidence type="ECO:0000256" key="4">
    <source>
        <dbReference type="ARBA" id="ARBA00022989"/>
    </source>
</evidence>
<dbReference type="GO" id="GO:0005886">
    <property type="term" value="C:plasma membrane"/>
    <property type="evidence" value="ECO:0007669"/>
    <property type="project" value="UniProtKB-SubCell"/>
</dbReference>
<dbReference type="PANTHER" id="PTHR43124">
    <property type="entry name" value="PURINE EFFLUX PUMP PBUE"/>
    <property type="match status" value="1"/>
</dbReference>
<reference evidence="8" key="1">
    <citation type="submission" date="2016-11" db="EMBL/GenBank/DDBJ databases">
        <authorList>
            <person name="Jaros S."/>
            <person name="Januszkiewicz K."/>
            <person name="Wedrychowicz H."/>
        </authorList>
    </citation>
    <scope>NUCLEOTIDE SEQUENCE [LARGE SCALE GENOMIC DNA]</scope>
    <source>
        <strain evidence="8">DSM 44523</strain>
    </source>
</reference>
<keyword evidence="9" id="KW-1185">Reference proteome</keyword>
<organism evidence="8 9">
    <name type="scientific">Streptoalloteichus hindustanus</name>
    <dbReference type="NCBI Taxonomy" id="2017"/>
    <lineage>
        <taxon>Bacteria</taxon>
        <taxon>Bacillati</taxon>
        <taxon>Actinomycetota</taxon>
        <taxon>Actinomycetes</taxon>
        <taxon>Pseudonocardiales</taxon>
        <taxon>Pseudonocardiaceae</taxon>
        <taxon>Streptoalloteichus</taxon>
    </lineage>
</organism>
<evidence type="ECO:0000259" key="7">
    <source>
        <dbReference type="PROSITE" id="PS50850"/>
    </source>
</evidence>
<dbReference type="GO" id="GO:0022857">
    <property type="term" value="F:transmembrane transporter activity"/>
    <property type="evidence" value="ECO:0007669"/>
    <property type="project" value="InterPro"/>
</dbReference>
<feature type="domain" description="Major facilitator superfamily (MFS) profile" evidence="7">
    <location>
        <begin position="15"/>
        <end position="390"/>
    </location>
</feature>
<feature type="transmembrane region" description="Helical" evidence="6">
    <location>
        <begin position="339"/>
        <end position="359"/>
    </location>
</feature>
<evidence type="ECO:0000313" key="8">
    <source>
        <dbReference type="EMBL" id="SHG82496.1"/>
    </source>
</evidence>
<name>A0A1M5MYT0_STRHI</name>
<sequence length="395" mass="40490">MTSLSTTAPTRWRPHAAVLAVGTFAMGTDAFVIAGVLPDIAGELGIGVGAAGQLVSVFSLAYALLAPVLAALTASWPRRRVLVTALVVFAVGNVVTALAPGYLPVLASRVVAAAGAALYTANASATAAALAGEAQRGRAIAVVMLGVTSSLVLGAPLGTAIGTAWGWRSTMWFVTALALVAAPFIALRLPEIAQGPAARLRQRLAPLADRGVLRVLVTTVVAFVGIYIPYTYLSAIFEPATGGSGDRLALLILLFGIAGTVGNLVAGQLADRLGARRVVVSATLLLTLVFLAMPFLRAAFVPALLVVLVSGVFSFGVTTPQQHQIIARAPGAQSLVISLYQSALYLAISLASVLGAAGLGVADALWLPVLAAVFTFLAAALTWLDRRSRQVASDH</sequence>
<evidence type="ECO:0000256" key="5">
    <source>
        <dbReference type="ARBA" id="ARBA00023136"/>
    </source>
</evidence>
<accession>A0A1M5MYT0</accession>
<feature type="transmembrane region" description="Helical" evidence="6">
    <location>
        <begin position="109"/>
        <end position="132"/>
    </location>
</feature>
<dbReference type="InterPro" id="IPR050189">
    <property type="entry name" value="MFS_Efflux_Transporters"/>
</dbReference>
<dbReference type="InterPro" id="IPR011701">
    <property type="entry name" value="MFS"/>
</dbReference>
<evidence type="ECO:0000313" key="9">
    <source>
        <dbReference type="Proteomes" id="UP000184501"/>
    </source>
</evidence>
<feature type="transmembrane region" description="Helical" evidence="6">
    <location>
        <begin position="301"/>
        <end position="318"/>
    </location>
</feature>
<evidence type="ECO:0000256" key="3">
    <source>
        <dbReference type="ARBA" id="ARBA00022692"/>
    </source>
</evidence>
<dbReference type="SUPFAM" id="SSF103473">
    <property type="entry name" value="MFS general substrate transporter"/>
    <property type="match status" value="1"/>
</dbReference>
<feature type="transmembrane region" description="Helical" evidence="6">
    <location>
        <begin position="278"/>
        <end position="295"/>
    </location>
</feature>
<dbReference type="Proteomes" id="UP000184501">
    <property type="component" value="Unassembled WGS sequence"/>
</dbReference>
<proteinExistence type="predicted"/>
<keyword evidence="4 6" id="KW-1133">Transmembrane helix</keyword>
<feature type="transmembrane region" description="Helical" evidence="6">
    <location>
        <begin position="81"/>
        <end position="103"/>
    </location>
</feature>
<comment type="subcellular location">
    <subcellularLocation>
        <location evidence="1">Cell membrane</location>
        <topology evidence="1">Multi-pass membrane protein</topology>
    </subcellularLocation>
</comment>
<dbReference type="InterPro" id="IPR036259">
    <property type="entry name" value="MFS_trans_sf"/>
</dbReference>
<evidence type="ECO:0000256" key="2">
    <source>
        <dbReference type="ARBA" id="ARBA00022475"/>
    </source>
</evidence>
<feature type="transmembrane region" description="Helical" evidence="6">
    <location>
        <begin position="44"/>
        <end position="69"/>
    </location>
</feature>
<keyword evidence="3 6" id="KW-0812">Transmembrane</keyword>
<dbReference type="Pfam" id="PF07690">
    <property type="entry name" value="MFS_1"/>
    <property type="match status" value="1"/>
</dbReference>
<gene>
    <name evidence="8" type="ORF">SAMN05444320_114105</name>
</gene>
<dbReference type="EMBL" id="FQVN01000014">
    <property type="protein sequence ID" value="SHG82496.1"/>
    <property type="molecule type" value="Genomic_DNA"/>
</dbReference>
<feature type="transmembrane region" description="Helical" evidence="6">
    <location>
        <begin position="211"/>
        <end position="228"/>
    </location>
</feature>
<dbReference type="InterPro" id="IPR020846">
    <property type="entry name" value="MFS_dom"/>
</dbReference>
<dbReference type="PROSITE" id="PS50850">
    <property type="entry name" value="MFS"/>
    <property type="match status" value="1"/>
</dbReference>
<evidence type="ECO:0000256" key="6">
    <source>
        <dbReference type="SAM" id="Phobius"/>
    </source>
</evidence>
<protein>
    <submittedName>
        <fullName evidence="8">Predicted arabinose efflux permease, MFS family</fullName>
    </submittedName>
</protein>
<feature type="transmembrane region" description="Helical" evidence="6">
    <location>
        <begin position="248"/>
        <end position="266"/>
    </location>
</feature>
<feature type="transmembrane region" description="Helical" evidence="6">
    <location>
        <begin position="171"/>
        <end position="190"/>
    </location>
</feature>
<dbReference type="RefSeq" id="WP_073489464.1">
    <property type="nucleotide sequence ID" value="NZ_FQVN01000014.1"/>
</dbReference>
<dbReference type="OrthoDB" id="9814237at2"/>